<dbReference type="OMA" id="SKGCWEV"/>
<dbReference type="Proteomes" id="UP000053890">
    <property type="component" value="Unassembled WGS sequence"/>
</dbReference>
<dbReference type="SUPFAM" id="SSF51735">
    <property type="entry name" value="NAD(P)-binding Rossmann-fold domains"/>
    <property type="match status" value="1"/>
</dbReference>
<sequence length="497" mass="53247">MSARRQSVSISAPLSISPSGQASILSTSPTLATSPQGGYSSFSQSYEARRAALGGSIPFPQAGKALSPFPQHEANETRILLLENVNTSAVDMLKAQGWHVEEVKKALDEEELIARLKDGGFSAVGIRSKTKITAKVISEVPSLLVIGCFCIGTNQVDLLAAAKAGIAVFNSPFSNSRSVAELVISEVVALSRQLCDRAREMREGIWNKVSKGCWEVRGKTLGIVGYGHIGSQLSVLAEAMGMKVIYYDVLPIMPLGSAQQVESMEDFLGQADFVTLHVPELPETTNLIRAEQIAQMKDGSYLINNARGKVVDIPALIDGLKSGKLAGAAVDVFPAEPKANGPNFGDALNDWSSELRSCPNLILTPHIGGSTEEAQSMIGAEVGGAVIRYLNFGSTIGAVNFPEVNLRPILHEGTVRLCHVHLNQPGVLKTVNAILGEHNVEKQFSDSKRARTDSFSPRAGDVAYLLADITNVDEAEIKEIYNAIAGSRHNIATRMLF</sequence>
<dbReference type="SUPFAM" id="SSF52283">
    <property type="entry name" value="Formate/glycerate dehydrogenase catalytic domain-like"/>
    <property type="match status" value="1"/>
</dbReference>
<evidence type="ECO:0000313" key="9">
    <source>
        <dbReference type="Proteomes" id="UP000053890"/>
    </source>
</evidence>
<dbReference type="AlphaFoldDB" id="A0A194S734"/>
<feature type="region of interest" description="Disordered" evidence="5">
    <location>
        <begin position="1"/>
        <end position="39"/>
    </location>
</feature>
<dbReference type="Pfam" id="PF00389">
    <property type="entry name" value="2-Hacid_dh"/>
    <property type="match status" value="1"/>
</dbReference>
<gene>
    <name evidence="8" type="ORF">RHOBADRAFT_31476</name>
</gene>
<evidence type="ECO:0000256" key="1">
    <source>
        <dbReference type="ARBA" id="ARBA00005854"/>
    </source>
</evidence>
<protein>
    <recommendedName>
        <fullName evidence="10">Phosphoglycerate dehydrogenase</fullName>
    </recommendedName>
</protein>
<keyword evidence="9" id="KW-1185">Reference proteome</keyword>
<dbReference type="GeneID" id="28973421"/>
<dbReference type="InterPro" id="IPR029753">
    <property type="entry name" value="D-isomer_DH_CS"/>
</dbReference>
<dbReference type="EMBL" id="KQ474076">
    <property type="protein sequence ID" value="KPV76310.1"/>
    <property type="molecule type" value="Genomic_DNA"/>
</dbReference>
<dbReference type="PANTHER" id="PTHR43761">
    <property type="entry name" value="D-ISOMER SPECIFIC 2-HYDROXYACID DEHYDROGENASE FAMILY PROTEIN (AFU_ORTHOLOGUE AFUA_1G13630)"/>
    <property type="match status" value="1"/>
</dbReference>
<keyword evidence="2 4" id="KW-0560">Oxidoreductase</keyword>
<dbReference type="InterPro" id="IPR029752">
    <property type="entry name" value="D-isomer_DH_CS1"/>
</dbReference>
<dbReference type="STRING" id="578459.A0A194S734"/>
<accession>A0A194S734</accession>
<dbReference type="InterPro" id="IPR050418">
    <property type="entry name" value="D-iso_2-hydroxyacid_DH_PdxB"/>
</dbReference>
<evidence type="ECO:0000256" key="2">
    <source>
        <dbReference type="ARBA" id="ARBA00023002"/>
    </source>
</evidence>
<dbReference type="NCBIfam" id="NF008759">
    <property type="entry name" value="PRK11790.1"/>
    <property type="match status" value="1"/>
</dbReference>
<dbReference type="PROSITE" id="PS00671">
    <property type="entry name" value="D_2_HYDROXYACID_DH_3"/>
    <property type="match status" value="1"/>
</dbReference>
<feature type="domain" description="D-isomer specific 2-hydroxyacid dehydrogenase catalytic" evidence="6">
    <location>
        <begin position="79"/>
        <end position="400"/>
    </location>
</feature>
<evidence type="ECO:0000256" key="3">
    <source>
        <dbReference type="ARBA" id="ARBA00023027"/>
    </source>
</evidence>
<evidence type="ECO:0000259" key="7">
    <source>
        <dbReference type="Pfam" id="PF02826"/>
    </source>
</evidence>
<evidence type="ECO:0000259" key="6">
    <source>
        <dbReference type="Pfam" id="PF00389"/>
    </source>
</evidence>
<name>A0A194S734_RHOGW</name>
<keyword evidence="3" id="KW-0520">NAD</keyword>
<evidence type="ECO:0000313" key="8">
    <source>
        <dbReference type="EMBL" id="KPV76310.1"/>
    </source>
</evidence>
<dbReference type="RefSeq" id="XP_018272359.1">
    <property type="nucleotide sequence ID" value="XM_018412972.1"/>
</dbReference>
<dbReference type="GO" id="GO:0051287">
    <property type="term" value="F:NAD binding"/>
    <property type="evidence" value="ECO:0007669"/>
    <property type="project" value="InterPro"/>
</dbReference>
<dbReference type="GO" id="GO:0006564">
    <property type="term" value="P:L-serine biosynthetic process"/>
    <property type="evidence" value="ECO:0007669"/>
    <property type="project" value="UniProtKB-ARBA"/>
</dbReference>
<feature type="domain" description="D-isomer specific 2-hydroxyacid dehydrogenase NAD-binding" evidence="7">
    <location>
        <begin position="186"/>
        <end position="368"/>
    </location>
</feature>
<comment type="similarity">
    <text evidence="1 4">Belongs to the D-isomer specific 2-hydroxyacid dehydrogenase family.</text>
</comment>
<evidence type="ECO:0008006" key="10">
    <source>
        <dbReference type="Google" id="ProtNLM"/>
    </source>
</evidence>
<dbReference type="OrthoDB" id="1621027at2759"/>
<dbReference type="Pfam" id="PF02826">
    <property type="entry name" value="2-Hacid_dh_C"/>
    <property type="match status" value="1"/>
</dbReference>
<dbReference type="GO" id="GO:0047545">
    <property type="term" value="F:(S)-2-hydroxyglutarate dehydrogenase activity"/>
    <property type="evidence" value="ECO:0007669"/>
    <property type="project" value="UniProtKB-ARBA"/>
</dbReference>
<dbReference type="PANTHER" id="PTHR43761:SF1">
    <property type="entry name" value="D-ISOMER SPECIFIC 2-HYDROXYACID DEHYDROGENASE CATALYTIC DOMAIN-CONTAINING PROTEIN-RELATED"/>
    <property type="match status" value="1"/>
</dbReference>
<dbReference type="Gene3D" id="3.30.70.260">
    <property type="match status" value="1"/>
</dbReference>
<dbReference type="InterPro" id="IPR036291">
    <property type="entry name" value="NAD(P)-bd_dom_sf"/>
</dbReference>
<dbReference type="Gene3D" id="3.40.50.720">
    <property type="entry name" value="NAD(P)-binding Rossmann-like Domain"/>
    <property type="match status" value="2"/>
</dbReference>
<dbReference type="InterPro" id="IPR006140">
    <property type="entry name" value="D-isomer_DH_NAD-bd"/>
</dbReference>
<dbReference type="GO" id="GO:0004617">
    <property type="term" value="F:phosphoglycerate dehydrogenase activity"/>
    <property type="evidence" value="ECO:0007669"/>
    <property type="project" value="UniProtKB-ARBA"/>
</dbReference>
<evidence type="ECO:0000256" key="5">
    <source>
        <dbReference type="SAM" id="MobiDB-lite"/>
    </source>
</evidence>
<evidence type="ECO:0000256" key="4">
    <source>
        <dbReference type="RuleBase" id="RU003719"/>
    </source>
</evidence>
<dbReference type="InterPro" id="IPR006139">
    <property type="entry name" value="D-isomer_2_OHA_DH_cat_dom"/>
</dbReference>
<reference evidence="8 9" key="1">
    <citation type="journal article" date="2015" name="Front. Microbiol.">
        <title>Genome sequence of the plant growth promoting endophytic yeast Rhodotorula graminis WP1.</title>
        <authorList>
            <person name="Firrincieli A."/>
            <person name="Otillar R."/>
            <person name="Salamov A."/>
            <person name="Schmutz J."/>
            <person name="Khan Z."/>
            <person name="Redman R.S."/>
            <person name="Fleck N.D."/>
            <person name="Lindquist E."/>
            <person name="Grigoriev I.V."/>
            <person name="Doty S.L."/>
        </authorList>
    </citation>
    <scope>NUCLEOTIDE SEQUENCE [LARGE SCALE GENOMIC DNA]</scope>
    <source>
        <strain evidence="8 9">WP1</strain>
    </source>
</reference>
<dbReference type="CDD" id="cd12176">
    <property type="entry name" value="PGDH_3"/>
    <property type="match status" value="1"/>
</dbReference>
<dbReference type="PROSITE" id="PS00065">
    <property type="entry name" value="D_2_HYDROXYACID_DH_1"/>
    <property type="match status" value="1"/>
</dbReference>
<dbReference type="FunFam" id="3.40.50.720:FF:000041">
    <property type="entry name" value="D-3-phosphoglycerate dehydrogenase"/>
    <property type="match status" value="1"/>
</dbReference>
<proteinExistence type="inferred from homology"/>
<organism evidence="8 9">
    <name type="scientific">Rhodotorula graminis (strain WP1)</name>
    <dbReference type="NCBI Taxonomy" id="578459"/>
    <lineage>
        <taxon>Eukaryota</taxon>
        <taxon>Fungi</taxon>
        <taxon>Dikarya</taxon>
        <taxon>Basidiomycota</taxon>
        <taxon>Pucciniomycotina</taxon>
        <taxon>Microbotryomycetes</taxon>
        <taxon>Sporidiobolales</taxon>
        <taxon>Sporidiobolaceae</taxon>
        <taxon>Rhodotorula</taxon>
    </lineage>
</organism>